<dbReference type="GeneID" id="100899432"/>
<proteinExistence type="predicted"/>
<feature type="signal peptide" evidence="1">
    <location>
        <begin position="1"/>
        <end position="18"/>
    </location>
</feature>
<dbReference type="AlphaFoldDB" id="A0AAJ6QWJ1"/>
<evidence type="ECO:0000256" key="1">
    <source>
        <dbReference type="SAM" id="SignalP"/>
    </source>
</evidence>
<feature type="chain" id="PRO_5042566462" evidence="1">
    <location>
        <begin position="19"/>
        <end position="146"/>
    </location>
</feature>
<keyword evidence="2" id="KW-1185">Reference proteome</keyword>
<reference evidence="3" key="1">
    <citation type="submission" date="2025-08" db="UniProtKB">
        <authorList>
            <consortium name="RefSeq"/>
        </authorList>
    </citation>
    <scope>IDENTIFICATION</scope>
</reference>
<dbReference type="KEGG" id="goe:100899432"/>
<organism evidence="2 3">
    <name type="scientific">Galendromus occidentalis</name>
    <name type="common">western predatory mite</name>
    <dbReference type="NCBI Taxonomy" id="34638"/>
    <lineage>
        <taxon>Eukaryota</taxon>
        <taxon>Metazoa</taxon>
        <taxon>Ecdysozoa</taxon>
        <taxon>Arthropoda</taxon>
        <taxon>Chelicerata</taxon>
        <taxon>Arachnida</taxon>
        <taxon>Acari</taxon>
        <taxon>Parasitiformes</taxon>
        <taxon>Mesostigmata</taxon>
        <taxon>Gamasina</taxon>
        <taxon>Phytoseioidea</taxon>
        <taxon>Phytoseiidae</taxon>
        <taxon>Typhlodrominae</taxon>
        <taxon>Galendromus</taxon>
    </lineage>
</organism>
<dbReference type="RefSeq" id="XP_003746346.1">
    <property type="nucleotide sequence ID" value="XM_003746298.2"/>
</dbReference>
<protein>
    <submittedName>
        <fullName evidence="3">Uncharacterized protein LOC100899432 isoform X1</fullName>
    </submittedName>
</protein>
<evidence type="ECO:0000313" key="2">
    <source>
        <dbReference type="Proteomes" id="UP000694867"/>
    </source>
</evidence>
<keyword evidence="1" id="KW-0732">Signal</keyword>
<evidence type="ECO:0000313" key="3">
    <source>
        <dbReference type="RefSeq" id="XP_003746346.1"/>
    </source>
</evidence>
<gene>
    <name evidence="3" type="primary">LOC100899432</name>
</gene>
<name>A0AAJ6QWJ1_9ACAR</name>
<sequence>MKLVLSVILFSFLWGAHHCSPRRIFMLSFPRTGVRSHLAHLTMPDRNAEKERPSAATKRNIAAMARDNQIPVTKRFEEDVIFEDDGEFFLQKRDYGEELGTDAAYDDPRDKNDRKIYKRDEEAMSRNYDRSHDMVPILKSIKYGQG</sequence>
<dbReference type="Proteomes" id="UP000694867">
    <property type="component" value="Unplaced"/>
</dbReference>
<accession>A0AAJ6QWJ1</accession>